<dbReference type="InterPro" id="IPR036869">
    <property type="entry name" value="J_dom_sf"/>
</dbReference>
<dbReference type="FunFam" id="2.60.260.20:FF:000004">
    <property type="entry name" value="Molecular chaperone DnaJ"/>
    <property type="match status" value="1"/>
</dbReference>
<dbReference type="InterPro" id="IPR002939">
    <property type="entry name" value="DnaJ_C"/>
</dbReference>
<dbReference type="GO" id="GO:0051082">
    <property type="term" value="F:unfolded protein binding"/>
    <property type="evidence" value="ECO:0007669"/>
    <property type="project" value="UniProtKB-UniRule"/>
</dbReference>
<evidence type="ECO:0000256" key="9">
    <source>
        <dbReference type="ARBA" id="ARBA00023016"/>
    </source>
</evidence>
<organism evidence="18 19">
    <name type="scientific">Candidatus Anaerobiospirillum pullicola</name>
    <dbReference type="NCBI Taxonomy" id="2838451"/>
    <lineage>
        <taxon>Bacteria</taxon>
        <taxon>Pseudomonadati</taxon>
        <taxon>Pseudomonadota</taxon>
        <taxon>Gammaproteobacteria</taxon>
        <taxon>Aeromonadales</taxon>
        <taxon>Succinivibrionaceae</taxon>
        <taxon>Anaerobiospirillum</taxon>
    </lineage>
</organism>
<comment type="subunit">
    <text evidence="2 13">Homodimer.</text>
</comment>
<comment type="domain">
    <text evidence="13">The J domain is necessary and sufficient to stimulate DnaK ATPase activity. Zinc center 1 plays an important role in the autonomous, DnaK-independent chaperone activity of DnaJ. Zinc center 2 is essential for interaction with DnaK and for DnaJ activity.</text>
</comment>
<evidence type="ECO:0000259" key="17">
    <source>
        <dbReference type="PROSITE" id="PS51188"/>
    </source>
</evidence>
<evidence type="ECO:0000313" key="18">
    <source>
        <dbReference type="EMBL" id="MBU3844789.1"/>
    </source>
</evidence>
<dbReference type="GO" id="GO:0016491">
    <property type="term" value="F:oxidoreductase activity"/>
    <property type="evidence" value="ECO:0007669"/>
    <property type="project" value="UniProtKB-KW"/>
</dbReference>
<protein>
    <recommendedName>
        <fullName evidence="12 13">Chaperone protein DnaJ</fullName>
    </recommendedName>
</protein>
<keyword evidence="7 13" id="KW-0863">Zinc-finger</keyword>
<evidence type="ECO:0000259" key="16">
    <source>
        <dbReference type="PROSITE" id="PS50076"/>
    </source>
</evidence>
<evidence type="ECO:0000256" key="13">
    <source>
        <dbReference type="HAMAP-Rule" id="MF_01152"/>
    </source>
</evidence>
<keyword evidence="5 13" id="KW-0479">Metal-binding</keyword>
<dbReference type="SUPFAM" id="SSF57938">
    <property type="entry name" value="DnaJ/Hsp40 cysteine-rich domain"/>
    <property type="match status" value="1"/>
</dbReference>
<keyword evidence="9 13" id="KW-0346">Stress response</keyword>
<feature type="domain" description="J" evidence="16">
    <location>
        <begin position="6"/>
        <end position="70"/>
    </location>
</feature>
<keyword evidence="6 13" id="KW-0677">Repeat</keyword>
<evidence type="ECO:0000256" key="3">
    <source>
        <dbReference type="ARBA" id="ARBA00022490"/>
    </source>
</evidence>
<dbReference type="InterPro" id="IPR001623">
    <property type="entry name" value="DnaJ_domain"/>
</dbReference>
<feature type="repeat" description="CXXCXGXG motif" evidence="13">
    <location>
        <begin position="210"/>
        <end position="217"/>
    </location>
</feature>
<feature type="binding site" evidence="13">
    <location>
        <position position="157"/>
    </location>
    <ligand>
        <name>Zn(2+)</name>
        <dbReference type="ChEBI" id="CHEBI:29105"/>
        <label>1</label>
    </ligand>
</feature>
<evidence type="ECO:0000256" key="7">
    <source>
        <dbReference type="ARBA" id="ARBA00022771"/>
    </source>
</evidence>
<keyword evidence="18" id="KW-0560">Oxidoreductase</keyword>
<dbReference type="GO" id="GO:0005524">
    <property type="term" value="F:ATP binding"/>
    <property type="evidence" value="ECO:0007669"/>
    <property type="project" value="InterPro"/>
</dbReference>
<dbReference type="Proteomes" id="UP000733611">
    <property type="component" value="Unassembled WGS sequence"/>
</dbReference>
<keyword evidence="8 13" id="KW-0862">Zinc</keyword>
<evidence type="ECO:0000256" key="6">
    <source>
        <dbReference type="ARBA" id="ARBA00022737"/>
    </source>
</evidence>
<name>A0A948TH29_9GAMM</name>
<comment type="similarity">
    <text evidence="11 13">Belongs to the DnaJ family.</text>
</comment>
<gene>
    <name evidence="13 18" type="primary">dnaJ</name>
    <name evidence="18" type="ORF">H9847_08020</name>
</gene>
<dbReference type="PROSITE" id="PS50076">
    <property type="entry name" value="DNAJ_2"/>
    <property type="match status" value="1"/>
</dbReference>
<dbReference type="PROSITE" id="PS00636">
    <property type="entry name" value="DNAJ_1"/>
    <property type="match status" value="1"/>
</dbReference>
<dbReference type="NCBIfam" id="NF008035">
    <property type="entry name" value="PRK10767.1"/>
    <property type="match status" value="1"/>
</dbReference>
<feature type="repeat" description="CXXCXGXG motif" evidence="13">
    <location>
        <begin position="174"/>
        <end position="181"/>
    </location>
</feature>
<feature type="region of interest" description="Disordered" evidence="15">
    <location>
        <begin position="362"/>
        <end position="394"/>
    </location>
</feature>
<evidence type="ECO:0000256" key="10">
    <source>
        <dbReference type="ARBA" id="ARBA00023186"/>
    </source>
</evidence>
<dbReference type="Pfam" id="PF00226">
    <property type="entry name" value="DnaJ"/>
    <property type="match status" value="1"/>
</dbReference>
<dbReference type="Gene3D" id="2.10.230.10">
    <property type="entry name" value="Heat shock protein DnaJ, cysteine-rich domain"/>
    <property type="match status" value="1"/>
</dbReference>
<feature type="binding site" evidence="13">
    <location>
        <position position="174"/>
    </location>
    <ligand>
        <name>Zn(2+)</name>
        <dbReference type="ChEBI" id="CHEBI:29105"/>
        <label>2</label>
    </ligand>
</feature>
<feature type="domain" description="CR-type" evidence="17">
    <location>
        <begin position="144"/>
        <end position="222"/>
    </location>
</feature>
<evidence type="ECO:0000256" key="15">
    <source>
        <dbReference type="SAM" id="MobiDB-lite"/>
    </source>
</evidence>
<feature type="repeat" description="CXXCXGXG motif" evidence="13">
    <location>
        <begin position="157"/>
        <end position="164"/>
    </location>
</feature>
<evidence type="ECO:0000313" key="19">
    <source>
        <dbReference type="Proteomes" id="UP000733611"/>
    </source>
</evidence>
<dbReference type="NCBIfam" id="TIGR02349">
    <property type="entry name" value="DnaJ_bact"/>
    <property type="match status" value="1"/>
</dbReference>
<dbReference type="PANTHER" id="PTHR43096:SF48">
    <property type="entry name" value="CHAPERONE PROTEIN DNAJ"/>
    <property type="match status" value="1"/>
</dbReference>
<evidence type="ECO:0000256" key="4">
    <source>
        <dbReference type="ARBA" id="ARBA00022705"/>
    </source>
</evidence>
<dbReference type="CDD" id="cd10719">
    <property type="entry name" value="DnaJ_zf"/>
    <property type="match status" value="1"/>
</dbReference>
<dbReference type="SUPFAM" id="SSF46565">
    <property type="entry name" value="Chaperone J-domain"/>
    <property type="match status" value="1"/>
</dbReference>
<dbReference type="Pfam" id="PF01556">
    <property type="entry name" value="DnaJ_C"/>
    <property type="match status" value="1"/>
</dbReference>
<evidence type="ECO:0000256" key="11">
    <source>
        <dbReference type="ARBA" id="ARBA00061004"/>
    </source>
</evidence>
<dbReference type="Pfam" id="PF00684">
    <property type="entry name" value="DnaJ_CXXCXGXG"/>
    <property type="match status" value="1"/>
</dbReference>
<dbReference type="GO" id="GO:0031072">
    <property type="term" value="F:heat shock protein binding"/>
    <property type="evidence" value="ECO:0007669"/>
    <property type="project" value="InterPro"/>
</dbReference>
<evidence type="ECO:0000256" key="5">
    <source>
        <dbReference type="ARBA" id="ARBA00022723"/>
    </source>
</evidence>
<dbReference type="FunFam" id="2.10.230.10:FF:000002">
    <property type="entry name" value="Molecular chaperone DnaJ"/>
    <property type="match status" value="1"/>
</dbReference>
<feature type="binding site" evidence="13">
    <location>
        <position position="213"/>
    </location>
    <ligand>
        <name>Zn(2+)</name>
        <dbReference type="ChEBI" id="CHEBI:29105"/>
        <label>1</label>
    </ligand>
</feature>
<proteinExistence type="inferred from homology"/>
<dbReference type="InterPro" id="IPR008971">
    <property type="entry name" value="HSP40/DnaJ_pept-bd"/>
</dbReference>
<evidence type="ECO:0000256" key="2">
    <source>
        <dbReference type="ARBA" id="ARBA00011738"/>
    </source>
</evidence>
<dbReference type="GO" id="GO:0006260">
    <property type="term" value="P:DNA replication"/>
    <property type="evidence" value="ECO:0007669"/>
    <property type="project" value="UniProtKB-KW"/>
</dbReference>
<evidence type="ECO:0000256" key="14">
    <source>
        <dbReference type="PROSITE-ProRule" id="PRU00546"/>
    </source>
</evidence>
<dbReference type="GO" id="GO:0042026">
    <property type="term" value="P:protein refolding"/>
    <property type="evidence" value="ECO:0007669"/>
    <property type="project" value="TreeGrafter"/>
</dbReference>
<dbReference type="InterPro" id="IPR001305">
    <property type="entry name" value="HSP_DnaJ_Cys-rich_dom"/>
</dbReference>
<feature type="repeat" description="CXXCXGXG motif" evidence="13">
    <location>
        <begin position="196"/>
        <end position="203"/>
    </location>
</feature>
<dbReference type="PANTHER" id="PTHR43096">
    <property type="entry name" value="DNAJ HOMOLOG 1, MITOCHONDRIAL-RELATED"/>
    <property type="match status" value="1"/>
</dbReference>
<dbReference type="GO" id="GO:0005737">
    <property type="term" value="C:cytoplasm"/>
    <property type="evidence" value="ECO:0007669"/>
    <property type="project" value="UniProtKB-SubCell"/>
</dbReference>
<dbReference type="EMBL" id="JAHLFE010000164">
    <property type="protein sequence ID" value="MBU3844789.1"/>
    <property type="molecule type" value="Genomic_DNA"/>
</dbReference>
<comment type="caution">
    <text evidence="18">The sequence shown here is derived from an EMBL/GenBank/DDBJ whole genome shotgun (WGS) entry which is preliminary data.</text>
</comment>
<dbReference type="GO" id="GO:0009408">
    <property type="term" value="P:response to heat"/>
    <property type="evidence" value="ECO:0007669"/>
    <property type="project" value="InterPro"/>
</dbReference>
<evidence type="ECO:0000256" key="8">
    <source>
        <dbReference type="ARBA" id="ARBA00022833"/>
    </source>
</evidence>
<evidence type="ECO:0000256" key="1">
    <source>
        <dbReference type="ARBA" id="ARBA00004496"/>
    </source>
</evidence>
<dbReference type="AlphaFoldDB" id="A0A948TH29"/>
<keyword evidence="4 13" id="KW-0235">DNA replication</keyword>
<dbReference type="SMART" id="SM00271">
    <property type="entry name" value="DnaJ"/>
    <property type="match status" value="1"/>
</dbReference>
<dbReference type="InterPro" id="IPR018253">
    <property type="entry name" value="DnaJ_domain_CS"/>
</dbReference>
<keyword evidence="10 13" id="KW-0143">Chaperone</keyword>
<dbReference type="Gene3D" id="1.10.287.110">
    <property type="entry name" value="DnaJ domain"/>
    <property type="match status" value="1"/>
</dbReference>
<keyword evidence="3 13" id="KW-0963">Cytoplasm</keyword>
<dbReference type="SUPFAM" id="SSF49493">
    <property type="entry name" value="HSP40/DnaJ peptide-binding domain"/>
    <property type="match status" value="2"/>
</dbReference>
<comment type="subcellular location">
    <subcellularLocation>
        <location evidence="1 13">Cytoplasm</location>
    </subcellularLocation>
</comment>
<evidence type="ECO:0000256" key="12">
    <source>
        <dbReference type="ARBA" id="ARBA00067609"/>
    </source>
</evidence>
<dbReference type="CDD" id="cd06257">
    <property type="entry name" value="DnaJ"/>
    <property type="match status" value="1"/>
</dbReference>
<comment type="function">
    <text evidence="13">Participates actively in the response to hyperosmotic and heat shock by preventing the aggregation of stress-denatured proteins and by disaggregating proteins, also in an autonomous, DnaK-independent fashion. Unfolded proteins bind initially to DnaJ; upon interaction with the DnaJ-bound protein, DnaK hydrolyzes its bound ATP, resulting in the formation of a stable complex. GrpE releases ADP from DnaK; ATP binding to DnaK triggers the release of the substrate protein, thus completing the reaction cycle. Several rounds of ATP-dependent interactions between DnaJ, DnaK and GrpE are required for fully efficient folding. Also involved, together with DnaK and GrpE, in the DNA replication of plasmids through activation of initiation proteins.</text>
</comment>
<feature type="binding site" evidence="13">
    <location>
        <position position="160"/>
    </location>
    <ligand>
        <name>Zn(2+)</name>
        <dbReference type="ChEBI" id="CHEBI:29105"/>
        <label>1</label>
    </ligand>
</feature>
<feature type="binding site" evidence="13">
    <location>
        <position position="210"/>
    </location>
    <ligand>
        <name>Zn(2+)</name>
        <dbReference type="ChEBI" id="CHEBI:29105"/>
        <label>1</label>
    </ligand>
</feature>
<dbReference type="PRINTS" id="PR00625">
    <property type="entry name" value="JDOMAIN"/>
</dbReference>
<dbReference type="GO" id="GO:0008270">
    <property type="term" value="F:zinc ion binding"/>
    <property type="evidence" value="ECO:0007669"/>
    <property type="project" value="UniProtKB-UniRule"/>
</dbReference>
<dbReference type="CDD" id="cd10747">
    <property type="entry name" value="DnaJ_C"/>
    <property type="match status" value="1"/>
</dbReference>
<feature type="zinc finger region" description="CR-type" evidence="14">
    <location>
        <begin position="144"/>
        <end position="222"/>
    </location>
</feature>
<reference evidence="18" key="1">
    <citation type="journal article" date="2021" name="PeerJ">
        <title>Extensive microbial diversity within the chicken gut microbiome revealed by metagenomics and culture.</title>
        <authorList>
            <person name="Gilroy R."/>
            <person name="Ravi A."/>
            <person name="Getino M."/>
            <person name="Pursley I."/>
            <person name="Horton D.L."/>
            <person name="Alikhan N.F."/>
            <person name="Baker D."/>
            <person name="Gharbi K."/>
            <person name="Hall N."/>
            <person name="Watson M."/>
            <person name="Adriaenssens E.M."/>
            <person name="Foster-Nyarko E."/>
            <person name="Jarju S."/>
            <person name="Secka A."/>
            <person name="Antonio M."/>
            <person name="Oren A."/>
            <person name="Chaudhuri R.R."/>
            <person name="La Ragione R."/>
            <person name="Hildebrand F."/>
            <person name="Pallen M.J."/>
        </authorList>
    </citation>
    <scope>NUCLEOTIDE SEQUENCE</scope>
    <source>
        <strain evidence="18">378</strain>
    </source>
</reference>
<dbReference type="InterPro" id="IPR036410">
    <property type="entry name" value="HSP_DnaJ_Cys-rich_dom_sf"/>
</dbReference>
<dbReference type="InterPro" id="IPR012724">
    <property type="entry name" value="DnaJ"/>
</dbReference>
<comment type="cofactor">
    <cofactor evidence="13">
        <name>Zn(2+)</name>
        <dbReference type="ChEBI" id="CHEBI:29105"/>
    </cofactor>
    <text evidence="13">Binds 2 Zn(2+) ions per monomer.</text>
</comment>
<feature type="binding site" evidence="13">
    <location>
        <position position="199"/>
    </location>
    <ligand>
        <name>Zn(2+)</name>
        <dbReference type="ChEBI" id="CHEBI:29105"/>
        <label>2</label>
    </ligand>
</feature>
<sequence length="404" mass="43452">MPTKRDYYEVLGVSKDASDEDIKRAFKRLAIKYHPDRNKDPDAGEKFQEINEAYQVLSDPEKRSAYDAGGFDAVDGSRGGPGAGSFDFNGADFATIFDTFFSEGGFGGATGGRRRGGRRSGPVPQRGRDMRIVLDLTLEEAVKGISKDIKLNVMRTCPDCHGEGTTDPKSRKECPYCHGSGVIVSQNGIFHVQRTCDHCHGEGFVLTNPCKRCNGAGRVLQQRTVHVTIPGGLDTGQYVTLSGEGESGLHGGPSGDLIVVVRVKEHELFKRDGDNLYCEVPISFATAALGGKVTVPTLDGKIVLTIHPGTQTGTTLRLNGKGIQSPIPGRPKGSLFCVVTVETPVNLNDYQKDLLHKLEQSLDGEDGADGEGGSTKSNINVASHKPKTESFGEKVKSFIKNLGK</sequence>
<dbReference type="Gene3D" id="2.60.260.20">
    <property type="entry name" value="Urease metallochaperone UreE, N-terminal domain"/>
    <property type="match status" value="2"/>
</dbReference>
<reference evidence="18" key="2">
    <citation type="submission" date="2021-04" db="EMBL/GenBank/DDBJ databases">
        <authorList>
            <person name="Gilroy R."/>
        </authorList>
    </citation>
    <scope>NUCLEOTIDE SEQUENCE</scope>
    <source>
        <strain evidence="18">378</strain>
    </source>
</reference>
<dbReference type="PROSITE" id="PS51188">
    <property type="entry name" value="ZF_CR"/>
    <property type="match status" value="1"/>
</dbReference>
<dbReference type="HAMAP" id="MF_01152">
    <property type="entry name" value="DnaJ"/>
    <property type="match status" value="1"/>
</dbReference>
<accession>A0A948TH29</accession>
<feature type="binding site" evidence="13">
    <location>
        <position position="196"/>
    </location>
    <ligand>
        <name>Zn(2+)</name>
        <dbReference type="ChEBI" id="CHEBI:29105"/>
        <label>2</label>
    </ligand>
</feature>
<feature type="binding site" evidence="13">
    <location>
        <position position="177"/>
    </location>
    <ligand>
        <name>Zn(2+)</name>
        <dbReference type="ChEBI" id="CHEBI:29105"/>
        <label>2</label>
    </ligand>
</feature>